<gene>
    <name evidence="10" type="ORF">JKP88DRAFT_205588</name>
</gene>
<evidence type="ECO:0000256" key="8">
    <source>
        <dbReference type="SAM" id="SignalP"/>
    </source>
</evidence>
<evidence type="ECO:0000256" key="6">
    <source>
        <dbReference type="ARBA" id="ARBA00023012"/>
    </source>
</evidence>
<dbReference type="EMBL" id="JAFCMP010000037">
    <property type="protein sequence ID" value="KAG5190235.1"/>
    <property type="molecule type" value="Genomic_DNA"/>
</dbReference>
<comment type="caution">
    <text evidence="10">The sequence shown here is derived from an EMBL/GenBank/DDBJ whole genome shotgun (WGS) entry which is preliminary data.</text>
</comment>
<evidence type="ECO:0000256" key="2">
    <source>
        <dbReference type="ARBA" id="ARBA00012438"/>
    </source>
</evidence>
<feature type="domain" description="Histidine kinase" evidence="9">
    <location>
        <begin position="301"/>
        <end position="560"/>
    </location>
</feature>
<dbReference type="SUPFAM" id="SSF47384">
    <property type="entry name" value="Homodimeric domain of signal transducing histidine kinase"/>
    <property type="match status" value="1"/>
</dbReference>
<keyword evidence="8" id="KW-0732">Signal</keyword>
<reference evidence="10" key="1">
    <citation type="submission" date="2021-02" db="EMBL/GenBank/DDBJ databases">
        <title>First Annotated Genome of the Yellow-green Alga Tribonema minus.</title>
        <authorList>
            <person name="Mahan K.M."/>
        </authorList>
    </citation>
    <scope>NUCLEOTIDE SEQUENCE</scope>
    <source>
        <strain evidence="10">UTEX B ZZ1240</strain>
    </source>
</reference>
<dbReference type="InterPro" id="IPR005467">
    <property type="entry name" value="His_kinase_dom"/>
</dbReference>
<evidence type="ECO:0000256" key="4">
    <source>
        <dbReference type="ARBA" id="ARBA00022679"/>
    </source>
</evidence>
<dbReference type="AlphaFoldDB" id="A0A835ZFA0"/>
<dbReference type="PANTHER" id="PTHR43711">
    <property type="entry name" value="TWO-COMPONENT HISTIDINE KINASE"/>
    <property type="match status" value="1"/>
</dbReference>
<feature type="chain" id="PRO_5032415797" description="histidine kinase" evidence="8">
    <location>
        <begin position="18"/>
        <end position="560"/>
    </location>
</feature>
<dbReference type="InterPro" id="IPR050736">
    <property type="entry name" value="Sensor_HK_Regulatory"/>
</dbReference>
<accession>A0A835ZFA0</accession>
<sequence length="560" mass="59377">MRLLLAVLALSLLPAHGLLQLRPRSVDVAHHRRPPPNRSQFRATTTPWRSLVRASAQREAPDSPWEESDLWFFQRADEAASAATPDVEQEQQPRAAAHGYTPFINTISQEYASLVQTQFDLLVTALDVARCALGFRKENPATGELEFATIAVYPPKKRVWVVDAQGRSEQRTGPLELPGYTSAAALLPQYPFVSVSLSADGLETSAAVENTDGGLSAPLIYGSLVIGMLTVWRDTPPGGSGSGSGDGGGSGGDGGGTQWRNADKELLEKVASSLAMGAALDQRQRWAAAAQVEELRRMLSETLHQAKNPLTALRTFGKLLLRRLPAADGLNRELAEDIILQSDRLVDLLLPVDDALGALAAAPPPGGSYYLPGGASPPQGELEGGGGGGQEQGAGGGGGWQSGAGELVFVQDAMEPVVRAAEAVAQASRVSFRWRVDDDLPGVYGNERALQEAVSNIVDNALKYVRMRGGAGEAPRDARPVVLLRVRLSTDDDWGASRGVVIEVCDNGPGIDPADLPRVFERGYRGGVPLRSGTPGTGLGLGIARDIMRAMGGDISINNR</sequence>
<dbReference type="InterPro" id="IPR003594">
    <property type="entry name" value="HATPase_dom"/>
</dbReference>
<dbReference type="Proteomes" id="UP000664859">
    <property type="component" value="Unassembled WGS sequence"/>
</dbReference>
<keyword evidence="3" id="KW-0597">Phosphoprotein</keyword>
<feature type="region of interest" description="Disordered" evidence="7">
    <location>
        <begin position="235"/>
        <end position="259"/>
    </location>
</feature>
<comment type="catalytic activity">
    <reaction evidence="1">
        <text>ATP + protein L-histidine = ADP + protein N-phospho-L-histidine.</text>
        <dbReference type="EC" id="2.7.13.3"/>
    </reaction>
</comment>
<feature type="compositionally biased region" description="Low complexity" evidence="7">
    <location>
        <begin position="369"/>
        <end position="381"/>
    </location>
</feature>
<proteinExistence type="predicted"/>
<keyword evidence="4" id="KW-0808">Transferase</keyword>
<dbReference type="InterPro" id="IPR036097">
    <property type="entry name" value="HisK_dim/P_sf"/>
</dbReference>
<dbReference type="PRINTS" id="PR00344">
    <property type="entry name" value="BCTRLSENSOR"/>
</dbReference>
<evidence type="ECO:0000313" key="11">
    <source>
        <dbReference type="Proteomes" id="UP000664859"/>
    </source>
</evidence>
<keyword evidence="11" id="KW-1185">Reference proteome</keyword>
<feature type="region of interest" description="Disordered" evidence="7">
    <location>
        <begin position="369"/>
        <end position="398"/>
    </location>
</feature>
<organism evidence="10 11">
    <name type="scientific">Tribonema minus</name>
    <dbReference type="NCBI Taxonomy" id="303371"/>
    <lineage>
        <taxon>Eukaryota</taxon>
        <taxon>Sar</taxon>
        <taxon>Stramenopiles</taxon>
        <taxon>Ochrophyta</taxon>
        <taxon>PX clade</taxon>
        <taxon>Xanthophyceae</taxon>
        <taxon>Tribonematales</taxon>
        <taxon>Tribonemataceae</taxon>
        <taxon>Tribonema</taxon>
    </lineage>
</organism>
<evidence type="ECO:0000256" key="3">
    <source>
        <dbReference type="ARBA" id="ARBA00022553"/>
    </source>
</evidence>
<keyword evidence="5 10" id="KW-0418">Kinase</keyword>
<evidence type="ECO:0000313" key="10">
    <source>
        <dbReference type="EMBL" id="KAG5190235.1"/>
    </source>
</evidence>
<dbReference type="GO" id="GO:0000155">
    <property type="term" value="F:phosphorelay sensor kinase activity"/>
    <property type="evidence" value="ECO:0007669"/>
    <property type="project" value="InterPro"/>
</dbReference>
<dbReference type="CDD" id="cd00082">
    <property type="entry name" value="HisKA"/>
    <property type="match status" value="1"/>
</dbReference>
<dbReference type="InterPro" id="IPR036890">
    <property type="entry name" value="HATPase_C_sf"/>
</dbReference>
<dbReference type="SMART" id="SM00387">
    <property type="entry name" value="HATPase_c"/>
    <property type="match status" value="1"/>
</dbReference>
<dbReference type="PROSITE" id="PS50109">
    <property type="entry name" value="HIS_KIN"/>
    <property type="match status" value="1"/>
</dbReference>
<dbReference type="Pfam" id="PF02518">
    <property type="entry name" value="HATPase_c"/>
    <property type="match status" value="1"/>
</dbReference>
<feature type="compositionally biased region" description="Gly residues" evidence="7">
    <location>
        <begin position="382"/>
        <end position="398"/>
    </location>
</feature>
<dbReference type="OrthoDB" id="204443at2759"/>
<dbReference type="InterPro" id="IPR003661">
    <property type="entry name" value="HisK_dim/P_dom"/>
</dbReference>
<keyword evidence="6" id="KW-0902">Two-component regulatory system</keyword>
<evidence type="ECO:0000259" key="9">
    <source>
        <dbReference type="PROSITE" id="PS50109"/>
    </source>
</evidence>
<dbReference type="EC" id="2.7.13.3" evidence="2"/>
<evidence type="ECO:0000256" key="7">
    <source>
        <dbReference type="SAM" id="MobiDB-lite"/>
    </source>
</evidence>
<evidence type="ECO:0000256" key="5">
    <source>
        <dbReference type="ARBA" id="ARBA00022777"/>
    </source>
</evidence>
<name>A0A835ZFA0_9STRA</name>
<evidence type="ECO:0000256" key="1">
    <source>
        <dbReference type="ARBA" id="ARBA00000085"/>
    </source>
</evidence>
<dbReference type="InterPro" id="IPR004358">
    <property type="entry name" value="Sig_transdc_His_kin-like_C"/>
</dbReference>
<dbReference type="CDD" id="cd00075">
    <property type="entry name" value="HATPase"/>
    <property type="match status" value="1"/>
</dbReference>
<feature type="compositionally biased region" description="Gly residues" evidence="7">
    <location>
        <begin position="238"/>
        <end position="257"/>
    </location>
</feature>
<feature type="signal peptide" evidence="8">
    <location>
        <begin position="1"/>
        <end position="17"/>
    </location>
</feature>
<dbReference type="PANTHER" id="PTHR43711:SF1">
    <property type="entry name" value="HISTIDINE KINASE 1"/>
    <property type="match status" value="1"/>
</dbReference>
<dbReference type="Gene3D" id="3.30.565.10">
    <property type="entry name" value="Histidine kinase-like ATPase, C-terminal domain"/>
    <property type="match status" value="1"/>
</dbReference>
<dbReference type="SUPFAM" id="SSF55874">
    <property type="entry name" value="ATPase domain of HSP90 chaperone/DNA topoisomerase II/histidine kinase"/>
    <property type="match status" value="1"/>
</dbReference>
<protein>
    <recommendedName>
        <fullName evidence="2">histidine kinase</fullName>
        <ecNumber evidence="2">2.7.13.3</ecNumber>
    </recommendedName>
</protein>